<dbReference type="InterPro" id="IPR002372">
    <property type="entry name" value="PQQ_rpt_dom"/>
</dbReference>
<evidence type="ECO:0000256" key="1">
    <source>
        <dbReference type="SAM" id="Phobius"/>
    </source>
</evidence>
<dbReference type="Pfam" id="PF13360">
    <property type="entry name" value="PQQ_2"/>
    <property type="match status" value="1"/>
</dbReference>
<accession>A0A8J3Y4B7</accession>
<dbReference type="InterPro" id="IPR015943">
    <property type="entry name" value="WD40/YVTN_repeat-like_dom_sf"/>
</dbReference>
<dbReference type="InterPro" id="IPR011047">
    <property type="entry name" value="Quinoprotein_ADH-like_sf"/>
</dbReference>
<evidence type="ECO:0000259" key="2">
    <source>
        <dbReference type="Pfam" id="PF13360"/>
    </source>
</evidence>
<feature type="transmembrane region" description="Helical" evidence="1">
    <location>
        <begin position="40"/>
        <end position="60"/>
    </location>
</feature>
<comment type="caution">
    <text evidence="3">The sequence shown here is derived from an EMBL/GenBank/DDBJ whole genome shotgun (WGS) entry which is preliminary data.</text>
</comment>
<name>A0A8J3Y4B7_9ACTN</name>
<keyword evidence="1" id="KW-1133">Transmembrane helix</keyword>
<evidence type="ECO:0000313" key="3">
    <source>
        <dbReference type="EMBL" id="GIJ01249.1"/>
    </source>
</evidence>
<proteinExistence type="predicted"/>
<protein>
    <recommendedName>
        <fullName evidence="2">Pyrrolo-quinoline quinone repeat domain-containing protein</fullName>
    </recommendedName>
</protein>
<dbReference type="RefSeq" id="WP_203936579.1">
    <property type="nucleotide sequence ID" value="NZ_BAAAGJ010000005.1"/>
</dbReference>
<dbReference type="AlphaFoldDB" id="A0A8J3Y4B7"/>
<feature type="domain" description="Pyrrolo-quinoline quinone repeat" evidence="2">
    <location>
        <begin position="81"/>
        <end position="294"/>
    </location>
</feature>
<sequence length="445" mass="46862">MSVDAREPVIDLGTLAGDAPDDDAYPRPTWRSLLRPDRRVLAALVAAVCLLTVGASARVAPPRLRPVAVLDYQQNGTFDLTADSAYVVVGGERPTLSAYRLADGARRWSVPLEWPSAGVNARPEAGVVLVAGGDRVTIALDTATGAERWRQPGLLGALVGPAVVLADYSDADGTLTALRSVRLSDGAAVWQRPVRADDGWTIAADRVAGLPGRRDDARATRIVTVQSDGTITVLSLADGSVVTQGRVAWRAQSTRDTGFTEVNANGDALHVALHEPAGITLHAYDVDTLRPLWTRAGVPPGGPFACGAVLCMNDDTQIVAYDRATGEPRWRRPFLLHADPVAPGRLLASDGAENDSWSVLDDATGALVASLNVGTPVSGDPLLFVRSVREPRGHDSVSQLDPVTGRLHVLGSLPRFDADACKASGTYLVCPSPSPARGLRVVSVG</sequence>
<reference evidence="3" key="1">
    <citation type="submission" date="2021-01" db="EMBL/GenBank/DDBJ databases">
        <title>Whole genome shotgun sequence of Spirilliplanes yamanashiensis NBRC 15828.</title>
        <authorList>
            <person name="Komaki H."/>
            <person name="Tamura T."/>
        </authorList>
    </citation>
    <scope>NUCLEOTIDE SEQUENCE</scope>
    <source>
        <strain evidence="3">NBRC 15828</strain>
    </source>
</reference>
<keyword evidence="1" id="KW-0472">Membrane</keyword>
<keyword evidence="4" id="KW-1185">Reference proteome</keyword>
<keyword evidence="1" id="KW-0812">Transmembrane</keyword>
<evidence type="ECO:0000313" key="4">
    <source>
        <dbReference type="Proteomes" id="UP000652013"/>
    </source>
</evidence>
<organism evidence="3 4">
    <name type="scientific">Spirilliplanes yamanashiensis</name>
    <dbReference type="NCBI Taxonomy" id="42233"/>
    <lineage>
        <taxon>Bacteria</taxon>
        <taxon>Bacillati</taxon>
        <taxon>Actinomycetota</taxon>
        <taxon>Actinomycetes</taxon>
        <taxon>Micromonosporales</taxon>
        <taxon>Micromonosporaceae</taxon>
        <taxon>Spirilliplanes</taxon>
    </lineage>
</organism>
<dbReference type="EMBL" id="BOOY01000003">
    <property type="protein sequence ID" value="GIJ01249.1"/>
    <property type="molecule type" value="Genomic_DNA"/>
</dbReference>
<gene>
    <name evidence="3" type="ORF">Sya03_06010</name>
</gene>
<dbReference type="Gene3D" id="2.130.10.10">
    <property type="entry name" value="YVTN repeat-like/Quinoprotein amine dehydrogenase"/>
    <property type="match status" value="1"/>
</dbReference>
<dbReference type="SUPFAM" id="SSF50998">
    <property type="entry name" value="Quinoprotein alcohol dehydrogenase-like"/>
    <property type="match status" value="1"/>
</dbReference>
<dbReference type="Proteomes" id="UP000652013">
    <property type="component" value="Unassembled WGS sequence"/>
</dbReference>